<comment type="caution">
    <text evidence="11">The sequence shown here is derived from an EMBL/GenBank/DDBJ whole genome shotgun (WGS) entry which is preliminary data.</text>
</comment>
<evidence type="ECO:0000313" key="12">
    <source>
        <dbReference type="Proteomes" id="UP000445000"/>
    </source>
</evidence>
<dbReference type="GO" id="GO:0005886">
    <property type="term" value="C:plasma membrane"/>
    <property type="evidence" value="ECO:0007669"/>
    <property type="project" value="UniProtKB-SubCell"/>
</dbReference>
<dbReference type="PANTHER" id="PTHR32089:SF39">
    <property type="entry name" value="METHYL-ACCEPTING CHEMOTAXIS PROTEIN HLYB"/>
    <property type="match status" value="1"/>
</dbReference>
<keyword evidence="7" id="KW-0472">Membrane</keyword>
<dbReference type="Proteomes" id="UP000445000">
    <property type="component" value="Unassembled WGS sequence"/>
</dbReference>
<evidence type="ECO:0000256" key="7">
    <source>
        <dbReference type="ARBA" id="ARBA00023136"/>
    </source>
</evidence>
<dbReference type="SMART" id="SM00283">
    <property type="entry name" value="MA"/>
    <property type="match status" value="1"/>
</dbReference>
<keyword evidence="5" id="KW-0812">Transmembrane</keyword>
<evidence type="ECO:0000256" key="8">
    <source>
        <dbReference type="ARBA" id="ARBA00023224"/>
    </source>
</evidence>
<evidence type="ECO:0000256" key="4">
    <source>
        <dbReference type="ARBA" id="ARBA00022500"/>
    </source>
</evidence>
<dbReference type="PROSITE" id="PS50111">
    <property type="entry name" value="CHEMOTAXIS_TRANSDUC_2"/>
    <property type="match status" value="1"/>
</dbReference>
<keyword evidence="3" id="KW-0488">Methylation</keyword>
<evidence type="ECO:0000256" key="5">
    <source>
        <dbReference type="ARBA" id="ARBA00022692"/>
    </source>
</evidence>
<keyword evidence="2" id="KW-1003">Cell membrane</keyword>
<evidence type="ECO:0000256" key="2">
    <source>
        <dbReference type="ARBA" id="ARBA00022475"/>
    </source>
</evidence>
<dbReference type="AlphaFoldDB" id="A0A829YKP1"/>
<reference evidence="12" key="1">
    <citation type="submission" date="2020-01" db="EMBL/GenBank/DDBJ databases">
        <title>'Steroidobacter agaridevorans' sp. nov., agar-degrading bacteria isolated from rhizosphere soils.</title>
        <authorList>
            <person name="Ikenaga M."/>
            <person name="Kataoka M."/>
            <person name="Murouchi A."/>
            <person name="Katsuragi S."/>
            <person name="Sakai M."/>
        </authorList>
    </citation>
    <scope>NUCLEOTIDE SEQUENCE [LARGE SCALE GENOMIC DNA]</scope>
    <source>
        <strain evidence="12">YU21-B</strain>
    </source>
</reference>
<keyword evidence="12" id="KW-1185">Reference proteome</keyword>
<accession>A0A829YKP1</accession>
<organism evidence="11 12">
    <name type="scientific">Steroidobacter agaridevorans</name>
    <dbReference type="NCBI Taxonomy" id="2695856"/>
    <lineage>
        <taxon>Bacteria</taxon>
        <taxon>Pseudomonadati</taxon>
        <taxon>Pseudomonadota</taxon>
        <taxon>Gammaproteobacteria</taxon>
        <taxon>Steroidobacterales</taxon>
        <taxon>Steroidobacteraceae</taxon>
        <taxon>Steroidobacter</taxon>
    </lineage>
</organism>
<dbReference type="GO" id="GO:0007165">
    <property type="term" value="P:signal transduction"/>
    <property type="evidence" value="ECO:0007669"/>
    <property type="project" value="UniProtKB-KW"/>
</dbReference>
<name>A0A829YKP1_9GAMM</name>
<comment type="subcellular location">
    <subcellularLocation>
        <location evidence="1">Cell membrane</location>
        <topology evidence="1">Multi-pass membrane protein</topology>
    </subcellularLocation>
</comment>
<proteinExistence type="predicted"/>
<keyword evidence="6" id="KW-1133">Transmembrane helix</keyword>
<gene>
    <name evidence="11" type="ORF">GCM10011487_53520</name>
</gene>
<evidence type="ECO:0000256" key="3">
    <source>
        <dbReference type="ARBA" id="ARBA00022481"/>
    </source>
</evidence>
<keyword evidence="4" id="KW-0145">Chemotaxis</keyword>
<dbReference type="GO" id="GO:0006935">
    <property type="term" value="P:chemotaxis"/>
    <property type="evidence" value="ECO:0007669"/>
    <property type="project" value="UniProtKB-KW"/>
</dbReference>
<evidence type="ECO:0000256" key="6">
    <source>
        <dbReference type="ARBA" id="ARBA00022989"/>
    </source>
</evidence>
<sequence length="333" mass="35884">MQNVVKLFSRARVAPPAQTEVNAADAVCIQALPIWSKQVETARVQTEEAIVALTARFAGIVNRLDLALDASQHNSGSADLAGALDEGKRELAQVMSALNEIHRSRSTLAEQIRSLAAHSSELAKMASEVEQIAFQTNMLALNAAIEAAHVGEAGRGFAVVAHEVRNLATASRETGKGITQKIALVNQSLEQIIETNETVSAREGEALRDSGNRIQGVLGNFSDMSEGLARSTEDLRRESGIIKGEIEESMVQLQFQDRVGQIMAQVVGSMNDLDDRASAVARGEQQQIDTQAYMAQMVSSYTTDEQRRNHQATAGSLPAPTLKVQGGSDIEFF</sequence>
<dbReference type="EMBL" id="BLJN01000006">
    <property type="protein sequence ID" value="GFE83352.1"/>
    <property type="molecule type" value="Genomic_DNA"/>
</dbReference>
<dbReference type="PANTHER" id="PTHR32089">
    <property type="entry name" value="METHYL-ACCEPTING CHEMOTAXIS PROTEIN MCPB"/>
    <property type="match status" value="1"/>
</dbReference>
<evidence type="ECO:0000259" key="10">
    <source>
        <dbReference type="PROSITE" id="PS50111"/>
    </source>
</evidence>
<evidence type="ECO:0000256" key="9">
    <source>
        <dbReference type="PROSITE-ProRule" id="PRU00284"/>
    </source>
</evidence>
<evidence type="ECO:0000313" key="11">
    <source>
        <dbReference type="EMBL" id="GFE83352.1"/>
    </source>
</evidence>
<feature type="domain" description="Methyl-accepting transducer" evidence="10">
    <location>
        <begin position="65"/>
        <end position="200"/>
    </location>
</feature>
<dbReference type="Gene3D" id="1.10.287.950">
    <property type="entry name" value="Methyl-accepting chemotaxis protein"/>
    <property type="match status" value="1"/>
</dbReference>
<dbReference type="SUPFAM" id="SSF58104">
    <property type="entry name" value="Methyl-accepting chemotaxis protein (MCP) signaling domain"/>
    <property type="match status" value="1"/>
</dbReference>
<evidence type="ECO:0000256" key="1">
    <source>
        <dbReference type="ARBA" id="ARBA00004651"/>
    </source>
</evidence>
<keyword evidence="8 9" id="KW-0807">Transducer</keyword>
<dbReference type="Pfam" id="PF00015">
    <property type="entry name" value="MCPsignal"/>
    <property type="match status" value="1"/>
</dbReference>
<dbReference type="InterPro" id="IPR004089">
    <property type="entry name" value="MCPsignal_dom"/>
</dbReference>
<protein>
    <submittedName>
        <fullName evidence="11">Methyl-accepting chemotaxis protein</fullName>
    </submittedName>
</protein>